<evidence type="ECO:0000313" key="11">
    <source>
        <dbReference type="EMBL" id="CAL2107745.1"/>
    </source>
</evidence>
<dbReference type="SUPFAM" id="SSF55486">
    <property type="entry name" value="Metalloproteases ('zincins'), catalytic domain"/>
    <property type="match status" value="1"/>
</dbReference>
<accession>A0ABP1FGH8</accession>
<comment type="similarity">
    <text evidence="1">Belongs to the peptidase M43B family.</text>
</comment>
<dbReference type="InterPro" id="IPR008754">
    <property type="entry name" value="Peptidase_M43"/>
</dbReference>
<evidence type="ECO:0000256" key="4">
    <source>
        <dbReference type="ARBA" id="ARBA00022729"/>
    </source>
</evidence>
<keyword evidence="2" id="KW-0645">Protease</keyword>
<sequence>MKTQLPLNYLMGLFLLFSVKINAQEIKSCPSDLFNQLYFKQHPEAKKEYIEFNKYSREQAKKQFKGKVNTSYVIPVVFHVYGATQHGKTITINKIETALEKLNDDFQGLNPDFNSVDPLFDPIKGSLDIEFKLAKKDPNGNCTTGVVFYDEKGGYGNIGSAIETQIAADAWDNYKYMNVYIQGYLHDDGKANYSGIAWYPNSSMSDKNIARVVYNGQYLHGNTDDEFASSLTHEFGHWLNLIHTFQGGCNSVTNDEVDDTPTENASTVASNGCAPSKNCKDEFINYENYMGYNGAEFKCYKMFTQGQVTRMITALEHPTRKPLWAAQNLIDTGVNGGNGSLSINNEIYKESTSNDGSFNKTNIITISNGNFRASSGTLTSGVDYNLTLPTGLTSNIEITSLTTANVTISGIAASHDETNNQEIVISFEDSALENGHSLFCTSIKGSLEFYDPYEVIYEDISDVTATTGATWSPFYLSKLKGGDEGKQYGLWVYQTGHLKIETRGNALVTETGTRNISFLNSGDLISSTSHFNTSGTTPSGEDILAIRNNSYTDWDGKTGYLGFKALYRGDTIHGWMKASVSADGETVTIYEYAFTTQPDGDIKAGQRLFNPDDSLLIVNNQDILEETSNDGSVNKTVIIDIAGPANFANKTFIKDIDFSTTVPTGFNVSVSYINNTQVSFTITGTAANHAVVDNSSFTISLNASAFSLGGNNISNGTNTFNFKFFDPYEIIYENIADATATTGATWGPFYLSKLKGGDENKQYGAWAYQTGHLKIETRGNALVTENGTRNISFLNNGDLISTTSNYNTSGTAASGEDILAIRNNSFTDWDGKTGYLGFKAKHNGFDIHGWMKASVSSDGETLTVYEYAFTTEPNGDIKAGQTLIDDTASQFLFDNKDINEDEVNDGTINTTILVDLSGSAEFTNKTFVKDTDFTTNIPNNLTVTITYINSKKVSINVSGIATSHTTANNTSYSITFNSNAFDSGFNGITNTSNNFNFNFIDPYEIIHHDITDAVATTGATWGPFYLSKLQNGDGGKQYGAWVYQTGNLKIETRSNQLVTESGTKNITLINADEIISSASNFTSPGTAASGEDLLTMRTPTYTNWDGKTGYVGFKAKHNNKDVHGWMKASVSANGETLTIYEYAFYTRPNGTIKAGQTVLDITTPEILFTTNDVNELDTNDGSINTSINLDIIGPAEFTDKNFVKDVDFTTTIPGNFTVSLTYVNAHKVTLNISGSATNHTSTDNASYTITLNSSAFNSGFDAINNVNTLNFKFTDTIYEIITGTLSGIETTSTAVWKSFKIPELDSDNRGTDFGAWYSGGMRLENYNKKIVTTDTNTIKLIPANTIINDSSNFTDTARPFIRNSSYTEWDGKTGYIGFQSTYNGEIVNGWLKASISADGGTFTITEYAFYTRPNGAIRAGAKALPITWTGDTNNDWNTASNWSTSTIPTSIDNVIIPSGLTNYPEINSAVTINTLELASGTSLIANTSVSGNVTYTRNLPTNNWYLVSSPVNGESIENLRTQNNFAQSSSSDRIGISKYKNDGTKWNYYTESSTGSINSGQGYSVKLNSAESLTFTGTLNTGNITYPITQGTNSFNLVGNPFSAFMQLGTFMTNNSSGSILSEASIWLWNQATGNYELKLGGLDANFQISPGQAFFIKAGSNTNITFNSSNQSHQNDTFQKVSRAEIVLTAKDNDDIKSTKLYYLDGVTTSFDNGFDGTLFNGISSNYEIFTQLVTNNNGKNLAIQSLPLNDIETIVVPIGLNAKANKTIEFSAQASNLPNNIEVYLEDKLTNTITKITHNNYTVTLNKSLNNIGRFYLHTTSQKLSSDDYNEALNSIDIYKSSNNKLTINGLYSNNSILTIYNILGKEISKNEFSSNGQSKITLPQVSAGIYLIEISSEHGKINKKIIIE</sequence>
<comment type="caution">
    <text evidence="11">The sequence shown here is derived from an EMBL/GenBank/DDBJ whole genome shotgun (WGS) entry which is preliminary data.</text>
</comment>
<dbReference type="InterPro" id="IPR024079">
    <property type="entry name" value="MetalloPept_cat_dom_sf"/>
</dbReference>
<evidence type="ECO:0008006" key="13">
    <source>
        <dbReference type="Google" id="ProtNLM"/>
    </source>
</evidence>
<keyword evidence="5" id="KW-0378">Hydrolase</keyword>
<keyword evidence="7" id="KW-0482">Metalloprotease</keyword>
<dbReference type="Proteomes" id="UP001497602">
    <property type="component" value="Unassembled WGS sequence"/>
</dbReference>
<dbReference type="Gene3D" id="3.40.390.10">
    <property type="entry name" value="Collagenase (Catalytic Domain)"/>
    <property type="match status" value="1"/>
</dbReference>
<dbReference type="PANTHER" id="PTHR47466">
    <property type="match status" value="1"/>
</dbReference>
<evidence type="ECO:0000256" key="5">
    <source>
        <dbReference type="ARBA" id="ARBA00022801"/>
    </source>
</evidence>
<organism evidence="11 12">
    <name type="scientific">Tenacibaculum vairaonense</name>
    <dbReference type="NCBI Taxonomy" id="3137860"/>
    <lineage>
        <taxon>Bacteria</taxon>
        <taxon>Pseudomonadati</taxon>
        <taxon>Bacteroidota</taxon>
        <taxon>Flavobacteriia</taxon>
        <taxon>Flavobacteriales</taxon>
        <taxon>Flavobacteriaceae</taxon>
        <taxon>Tenacibaculum</taxon>
    </lineage>
</organism>
<feature type="domain" description="Peptidase M43 pregnancy-associated plasma-A" evidence="9">
    <location>
        <begin position="163"/>
        <end position="316"/>
    </location>
</feature>
<dbReference type="RefSeq" id="WP_348739337.1">
    <property type="nucleotide sequence ID" value="NZ_CAXJRC010000041.1"/>
</dbReference>
<evidence type="ECO:0000256" key="3">
    <source>
        <dbReference type="ARBA" id="ARBA00022723"/>
    </source>
</evidence>
<keyword evidence="4" id="KW-0732">Signal</keyword>
<keyword evidence="6" id="KW-0862">Zinc</keyword>
<evidence type="ECO:0000259" key="10">
    <source>
        <dbReference type="Pfam" id="PF18962"/>
    </source>
</evidence>
<dbReference type="InterPro" id="IPR026444">
    <property type="entry name" value="Secre_tail"/>
</dbReference>
<gene>
    <name evidence="11" type="ORF">T190115A13A_40267</name>
</gene>
<evidence type="ECO:0000313" key="12">
    <source>
        <dbReference type="Proteomes" id="UP001497602"/>
    </source>
</evidence>
<keyword evidence="3" id="KW-0479">Metal-binding</keyword>
<dbReference type="EMBL" id="CAXJRC010000041">
    <property type="protein sequence ID" value="CAL2107745.1"/>
    <property type="molecule type" value="Genomic_DNA"/>
</dbReference>
<evidence type="ECO:0000256" key="1">
    <source>
        <dbReference type="ARBA" id="ARBA00008721"/>
    </source>
</evidence>
<feature type="domain" description="Secretion system C-terminal sorting" evidence="10">
    <location>
        <begin position="1845"/>
        <end position="1910"/>
    </location>
</feature>
<evidence type="ECO:0000256" key="7">
    <source>
        <dbReference type="ARBA" id="ARBA00023049"/>
    </source>
</evidence>
<keyword evidence="12" id="KW-1185">Reference proteome</keyword>
<proteinExistence type="inferred from homology"/>
<evidence type="ECO:0000256" key="2">
    <source>
        <dbReference type="ARBA" id="ARBA00022670"/>
    </source>
</evidence>
<keyword evidence="8" id="KW-1015">Disulfide bond</keyword>
<reference evidence="11 12" key="1">
    <citation type="submission" date="2024-05" db="EMBL/GenBank/DDBJ databases">
        <authorList>
            <person name="Duchaud E."/>
        </authorList>
    </citation>
    <scope>NUCLEOTIDE SEQUENCE [LARGE SCALE GENOMIC DNA]</scope>
    <source>
        <strain evidence="11">Ena-SAMPLE-TAB-13-05-2024-13:56:06:370-140305</strain>
    </source>
</reference>
<evidence type="ECO:0000256" key="8">
    <source>
        <dbReference type="ARBA" id="ARBA00023157"/>
    </source>
</evidence>
<dbReference type="Pfam" id="PF05572">
    <property type="entry name" value="Peptidase_M43"/>
    <property type="match status" value="1"/>
</dbReference>
<dbReference type="PANTHER" id="PTHR47466:SF1">
    <property type="entry name" value="METALLOPROTEASE MEP1 (AFU_ORTHOLOGUE AFUA_1G07730)-RELATED"/>
    <property type="match status" value="1"/>
</dbReference>
<dbReference type="Pfam" id="PF18962">
    <property type="entry name" value="Por_Secre_tail"/>
    <property type="match status" value="1"/>
</dbReference>
<evidence type="ECO:0000256" key="6">
    <source>
        <dbReference type="ARBA" id="ARBA00022833"/>
    </source>
</evidence>
<protein>
    <recommendedName>
        <fullName evidence="13">Secreted protein (Por secretion system target)</fullName>
    </recommendedName>
</protein>
<name>A0ABP1FGH8_9FLAO</name>
<evidence type="ECO:0000259" key="9">
    <source>
        <dbReference type="Pfam" id="PF05572"/>
    </source>
</evidence>
<dbReference type="NCBIfam" id="TIGR04183">
    <property type="entry name" value="Por_Secre_tail"/>
    <property type="match status" value="1"/>
</dbReference>